<evidence type="ECO:0000256" key="8">
    <source>
        <dbReference type="ARBA" id="ARBA00023125"/>
    </source>
</evidence>
<evidence type="ECO:0000259" key="12">
    <source>
        <dbReference type="PROSITE" id="PS50931"/>
    </source>
</evidence>
<sequence length="306" mass="33910">MFLELRHLRTIRAVVESQSMAIAAEQLHLTQSALSHQIRSIEEYYGLELFSRRSRPMQPTPAGRRLLEAANLIMPQIDALDRDLRQLAGGDTGRLFIALECHSCFSWLLPTLDAYREQWPNIDTDLSLSHSFDALDALARGLIDVVVSSDPVENPDIAFVPLFEYDIVLTLPPQHPLTAEPFILPAMLADETVITYPVHRNRLDIFARFLAPAGIEPAASRSSELTVMIAQWVASSRGVAALPAWAVADELARGSIVARPLGEAGLKSTLYLAFRSGERDLAYTRAFVEAARISARKVLTDIRILG</sequence>
<evidence type="ECO:0000256" key="1">
    <source>
        <dbReference type="ARBA" id="ARBA00004496"/>
    </source>
</evidence>
<dbReference type="FunFam" id="1.10.10.10:FF:000001">
    <property type="entry name" value="LysR family transcriptional regulator"/>
    <property type="match status" value="1"/>
</dbReference>
<evidence type="ECO:0000256" key="7">
    <source>
        <dbReference type="ARBA" id="ARBA00023015"/>
    </source>
</evidence>
<dbReference type="SUPFAM" id="SSF53850">
    <property type="entry name" value="Periplasmic binding protein-like II"/>
    <property type="match status" value="1"/>
</dbReference>
<organism evidence="13 14">
    <name type="scientific">Halothiobacillus diazotrophicus</name>
    <dbReference type="NCBI Taxonomy" id="1860122"/>
    <lineage>
        <taxon>Bacteria</taxon>
        <taxon>Pseudomonadati</taxon>
        <taxon>Pseudomonadota</taxon>
        <taxon>Gammaproteobacteria</taxon>
        <taxon>Chromatiales</taxon>
        <taxon>Halothiobacillaceae</taxon>
        <taxon>Halothiobacillus</taxon>
    </lineage>
</organism>
<dbReference type="PANTHER" id="PTHR30126">
    <property type="entry name" value="HTH-TYPE TRANSCRIPTIONAL REGULATOR"/>
    <property type="match status" value="1"/>
</dbReference>
<dbReference type="Proteomes" id="UP000078596">
    <property type="component" value="Chromosome"/>
</dbReference>
<keyword evidence="11" id="KW-0486">Methionine biosynthesis</keyword>
<feature type="domain" description="HTH lysR-type" evidence="12">
    <location>
        <begin position="3"/>
        <end position="60"/>
    </location>
</feature>
<evidence type="ECO:0000256" key="9">
    <source>
        <dbReference type="ARBA" id="ARBA00023159"/>
    </source>
</evidence>
<dbReference type="PANTHER" id="PTHR30126:SF25">
    <property type="entry name" value="HTH-TYPE TRANSCRIPTIONAL REGULATOR METR"/>
    <property type="match status" value="1"/>
</dbReference>
<keyword evidence="14" id="KW-1185">Reference proteome</keyword>
<dbReference type="PROSITE" id="PS50931">
    <property type="entry name" value="HTH_LYSR"/>
    <property type="match status" value="1"/>
</dbReference>
<evidence type="ECO:0000256" key="11">
    <source>
        <dbReference type="ARBA" id="ARBA00023167"/>
    </source>
</evidence>
<evidence type="ECO:0000256" key="4">
    <source>
        <dbReference type="ARBA" id="ARBA00022490"/>
    </source>
</evidence>
<proteinExistence type="inferred from homology"/>
<dbReference type="SUPFAM" id="SSF46785">
    <property type="entry name" value="Winged helix' DNA-binding domain"/>
    <property type="match status" value="1"/>
</dbReference>
<dbReference type="GO" id="GO:0005737">
    <property type="term" value="C:cytoplasm"/>
    <property type="evidence" value="ECO:0007669"/>
    <property type="project" value="UniProtKB-SubCell"/>
</dbReference>
<dbReference type="OrthoDB" id="155872at2"/>
<dbReference type="CDD" id="cd08441">
    <property type="entry name" value="PBP2_MetR"/>
    <property type="match status" value="1"/>
</dbReference>
<dbReference type="Gene3D" id="3.40.190.10">
    <property type="entry name" value="Periplasmic binding protein-like II"/>
    <property type="match status" value="2"/>
</dbReference>
<reference evidence="13 14" key="1">
    <citation type="submission" date="2016-06" db="EMBL/GenBank/DDBJ databases">
        <title>Insight into the functional genes involving in sulfur oxidation in Pearl River water.</title>
        <authorList>
            <person name="Luo J."/>
            <person name="Tan X."/>
            <person name="Lin W."/>
        </authorList>
    </citation>
    <scope>NUCLEOTIDE SEQUENCE [LARGE SCALE GENOMIC DNA]</scope>
    <source>
        <strain evidence="13 14">LS2</strain>
    </source>
</reference>
<evidence type="ECO:0000256" key="10">
    <source>
        <dbReference type="ARBA" id="ARBA00023163"/>
    </source>
</evidence>
<accession>A0A191ZI93</accession>
<dbReference type="Gene3D" id="1.10.10.10">
    <property type="entry name" value="Winged helix-like DNA-binding domain superfamily/Winged helix DNA-binding domain"/>
    <property type="match status" value="1"/>
</dbReference>
<dbReference type="InterPro" id="IPR000847">
    <property type="entry name" value="LysR_HTH_N"/>
</dbReference>
<gene>
    <name evidence="13" type="ORF">A9404_09355</name>
</gene>
<dbReference type="GO" id="GO:0009086">
    <property type="term" value="P:methionine biosynthetic process"/>
    <property type="evidence" value="ECO:0007669"/>
    <property type="project" value="UniProtKB-KW"/>
</dbReference>
<dbReference type="Pfam" id="PF00126">
    <property type="entry name" value="HTH_1"/>
    <property type="match status" value="1"/>
</dbReference>
<dbReference type="InterPro" id="IPR036390">
    <property type="entry name" value="WH_DNA-bd_sf"/>
</dbReference>
<name>A0A191ZI93_9GAMM</name>
<dbReference type="KEGG" id="haz:A9404_09355"/>
<comment type="similarity">
    <text evidence="2">Belongs to the LysR transcriptional regulatory family.</text>
</comment>
<keyword evidence="9" id="KW-0010">Activator</keyword>
<keyword evidence="7" id="KW-0805">Transcription regulation</keyword>
<evidence type="ECO:0000313" key="14">
    <source>
        <dbReference type="Proteomes" id="UP000078596"/>
    </source>
</evidence>
<keyword evidence="8" id="KW-0238">DNA-binding</keyword>
<keyword evidence="6" id="KW-0028">Amino-acid biosynthesis</keyword>
<comment type="subcellular location">
    <subcellularLocation>
        <location evidence="1">Cytoplasm</location>
    </subcellularLocation>
</comment>
<evidence type="ECO:0000256" key="5">
    <source>
        <dbReference type="ARBA" id="ARBA00022491"/>
    </source>
</evidence>
<dbReference type="RefSeq" id="WP_066100690.1">
    <property type="nucleotide sequence ID" value="NZ_CP016027.1"/>
</dbReference>
<protein>
    <recommendedName>
        <fullName evidence="3">HTH-type transcriptional regulator MetR</fullName>
    </recommendedName>
</protein>
<dbReference type="InterPro" id="IPR037406">
    <property type="entry name" value="MetR_PBP2"/>
</dbReference>
<dbReference type="GO" id="GO:0000976">
    <property type="term" value="F:transcription cis-regulatory region binding"/>
    <property type="evidence" value="ECO:0007669"/>
    <property type="project" value="TreeGrafter"/>
</dbReference>
<dbReference type="InterPro" id="IPR005119">
    <property type="entry name" value="LysR_subst-bd"/>
</dbReference>
<dbReference type="InterPro" id="IPR036388">
    <property type="entry name" value="WH-like_DNA-bd_sf"/>
</dbReference>
<keyword evidence="10" id="KW-0804">Transcription</keyword>
<dbReference type="AlphaFoldDB" id="A0A191ZI93"/>
<evidence type="ECO:0000256" key="3">
    <source>
        <dbReference type="ARBA" id="ARBA00019365"/>
    </source>
</evidence>
<dbReference type="STRING" id="1860122.A9404_09355"/>
<evidence type="ECO:0000256" key="2">
    <source>
        <dbReference type="ARBA" id="ARBA00009437"/>
    </source>
</evidence>
<keyword evidence="4" id="KW-0963">Cytoplasm</keyword>
<evidence type="ECO:0000313" key="13">
    <source>
        <dbReference type="EMBL" id="ANJ67568.1"/>
    </source>
</evidence>
<dbReference type="Pfam" id="PF03466">
    <property type="entry name" value="LysR_substrate"/>
    <property type="match status" value="1"/>
</dbReference>
<evidence type="ECO:0000256" key="6">
    <source>
        <dbReference type="ARBA" id="ARBA00022605"/>
    </source>
</evidence>
<dbReference type="GO" id="GO:0003700">
    <property type="term" value="F:DNA-binding transcription factor activity"/>
    <property type="evidence" value="ECO:0007669"/>
    <property type="project" value="InterPro"/>
</dbReference>
<dbReference type="PRINTS" id="PR00039">
    <property type="entry name" value="HTHLYSR"/>
</dbReference>
<dbReference type="EMBL" id="CP016027">
    <property type="protein sequence ID" value="ANJ67568.1"/>
    <property type="molecule type" value="Genomic_DNA"/>
</dbReference>
<keyword evidence="5" id="KW-0678">Repressor</keyword>